<name>A0ABY7RIH0_9NEIS</name>
<dbReference type="RefSeq" id="WP_237090425.1">
    <property type="nucleotide sequence ID" value="NZ_CP116766.1"/>
</dbReference>
<dbReference type="CDD" id="cd02140">
    <property type="entry name" value="Frm2-like"/>
    <property type="match status" value="1"/>
</dbReference>
<feature type="domain" description="Nitroreductase" evidence="1">
    <location>
        <begin position="11"/>
        <end position="178"/>
    </location>
</feature>
<dbReference type="InterPro" id="IPR000415">
    <property type="entry name" value="Nitroreductase-like"/>
</dbReference>
<evidence type="ECO:0000313" key="2">
    <source>
        <dbReference type="EMBL" id="WCL71449.1"/>
    </source>
</evidence>
<evidence type="ECO:0000313" key="3">
    <source>
        <dbReference type="Proteomes" id="UP001221268"/>
    </source>
</evidence>
<dbReference type="SUPFAM" id="SSF55469">
    <property type="entry name" value="FMN-dependent nitroreductase-like"/>
    <property type="match status" value="1"/>
</dbReference>
<dbReference type="PANTHER" id="PTHR43035">
    <property type="entry name" value="FATTY ACID REPRESSION MUTANT PROTEIN 2-RELATED"/>
    <property type="match status" value="1"/>
</dbReference>
<dbReference type="EMBL" id="CP116766">
    <property type="protein sequence ID" value="WCL71449.1"/>
    <property type="molecule type" value="Genomic_DNA"/>
</dbReference>
<dbReference type="InterPro" id="IPR033877">
    <property type="entry name" value="Frm2/Hbn1"/>
</dbReference>
<gene>
    <name evidence="2" type="ORF">PJU73_09005</name>
</gene>
<keyword evidence="3" id="KW-1185">Reference proteome</keyword>
<organism evidence="2 3">
    <name type="scientific">Neisseria lisongii</name>
    <dbReference type="NCBI Taxonomy" id="2912188"/>
    <lineage>
        <taxon>Bacteria</taxon>
        <taxon>Pseudomonadati</taxon>
        <taxon>Pseudomonadota</taxon>
        <taxon>Betaproteobacteria</taxon>
        <taxon>Neisseriales</taxon>
        <taxon>Neisseriaceae</taxon>
        <taxon>Neisseria</taxon>
    </lineage>
</organism>
<dbReference type="Gene3D" id="3.40.109.10">
    <property type="entry name" value="NADH Oxidase"/>
    <property type="match status" value="1"/>
</dbReference>
<proteinExistence type="predicted"/>
<evidence type="ECO:0000259" key="1">
    <source>
        <dbReference type="Pfam" id="PF00881"/>
    </source>
</evidence>
<dbReference type="Pfam" id="PF00881">
    <property type="entry name" value="Nitroreductase"/>
    <property type="match status" value="1"/>
</dbReference>
<dbReference type="PANTHER" id="PTHR43035:SF1">
    <property type="entry name" value="FATTY ACID REPRESSION MUTANT PROTEIN 2-RELATED"/>
    <property type="match status" value="1"/>
</dbReference>
<sequence length="200" mass="22425">MSYQTLMNAAANRRSIYALNKKLPISRQEVQQIVEHALLHTPSAFNSQSTRLVVLFGDEHEKVWQFVENTLRAIVPAESFAPTQERINDFKAAAATILFFEDQEVVAGLQQQFPAYADNFPIWADHADAMVQYALWTTLSAADVGVNLQHYNPLPDADIAKEWQIPANWTLRAQMVIGGIAAPAGEKTFKPVEERLKVFG</sequence>
<accession>A0ABY7RIH0</accession>
<protein>
    <submittedName>
        <fullName evidence="2">Nitroreductase family protein</fullName>
    </submittedName>
</protein>
<dbReference type="Proteomes" id="UP001221268">
    <property type="component" value="Chromosome"/>
</dbReference>
<reference evidence="2 3" key="1">
    <citation type="submission" date="2023-01" db="EMBL/GenBank/DDBJ databases">
        <authorList>
            <person name="Yang C."/>
        </authorList>
    </citation>
    <scope>NUCLEOTIDE SEQUENCE [LARGE SCALE GENOMIC DNA]</scope>
    <source>
        <strain evidence="2 3">ZJ106</strain>
    </source>
</reference>
<dbReference type="InterPro" id="IPR029479">
    <property type="entry name" value="Nitroreductase"/>
</dbReference>